<evidence type="ECO:0000313" key="1">
    <source>
        <dbReference type="EMBL" id="KAF0032749.1"/>
    </source>
</evidence>
<dbReference type="EMBL" id="VEVO01000013">
    <property type="protein sequence ID" value="KAF0032749.1"/>
    <property type="molecule type" value="Genomic_DNA"/>
</dbReference>
<dbReference type="Proteomes" id="UP000438429">
    <property type="component" value="Unassembled WGS sequence"/>
</dbReference>
<dbReference type="AlphaFoldDB" id="A0A6A4SJM7"/>
<gene>
    <name evidence="1" type="ORF">F2P81_015039</name>
</gene>
<proteinExistence type="predicted"/>
<accession>A0A6A4SJM7</accession>
<sequence>MRGSDWTAARANGVVTGDTEQGGISARFKATGWSGSLTMELSGSSRSSTWKCTVDDLFVLIDFTDPSTLTSYFNPLVTSPFPLQPCRPTMEMTTLAKFITAVFQDNEEADISEKKRAMLLRRSNIVNPEVSLVHLSSPI</sequence>
<name>A0A6A4SJM7_SCOMX</name>
<protein>
    <submittedName>
        <fullName evidence="1">Uncharacterized protein</fullName>
    </submittedName>
</protein>
<comment type="caution">
    <text evidence="1">The sequence shown here is derived from an EMBL/GenBank/DDBJ whole genome shotgun (WGS) entry which is preliminary data.</text>
</comment>
<organism evidence="1 2">
    <name type="scientific">Scophthalmus maximus</name>
    <name type="common">Turbot</name>
    <name type="synonym">Psetta maxima</name>
    <dbReference type="NCBI Taxonomy" id="52904"/>
    <lineage>
        <taxon>Eukaryota</taxon>
        <taxon>Metazoa</taxon>
        <taxon>Chordata</taxon>
        <taxon>Craniata</taxon>
        <taxon>Vertebrata</taxon>
        <taxon>Euteleostomi</taxon>
        <taxon>Actinopterygii</taxon>
        <taxon>Neopterygii</taxon>
        <taxon>Teleostei</taxon>
        <taxon>Neoteleostei</taxon>
        <taxon>Acanthomorphata</taxon>
        <taxon>Carangaria</taxon>
        <taxon>Pleuronectiformes</taxon>
        <taxon>Pleuronectoidei</taxon>
        <taxon>Scophthalmidae</taxon>
        <taxon>Scophthalmus</taxon>
    </lineage>
</organism>
<reference evidence="1 2" key="1">
    <citation type="submission" date="2019-06" db="EMBL/GenBank/DDBJ databases">
        <title>Draft genomes of female and male turbot (Scophthalmus maximus).</title>
        <authorList>
            <person name="Xu H."/>
            <person name="Xu X.-W."/>
            <person name="Shao C."/>
            <person name="Chen S."/>
        </authorList>
    </citation>
    <scope>NUCLEOTIDE SEQUENCE [LARGE SCALE GENOMIC DNA]</scope>
    <source>
        <strain evidence="1">Ysfricsl-2016a</strain>
        <tissue evidence="1">Blood</tissue>
    </source>
</reference>
<evidence type="ECO:0000313" key="2">
    <source>
        <dbReference type="Proteomes" id="UP000438429"/>
    </source>
</evidence>